<evidence type="ECO:0000256" key="11">
    <source>
        <dbReference type="ARBA" id="ARBA00023235"/>
    </source>
</evidence>
<keyword evidence="11 18" id="KW-0413">Isomerase</keyword>
<comment type="similarity">
    <text evidence="17">Belongs to the NnrD/CARKD family.</text>
</comment>
<dbReference type="Gene3D" id="3.40.1190.20">
    <property type="match status" value="1"/>
</dbReference>
<dbReference type="Proteomes" id="UP000434036">
    <property type="component" value="Unassembled WGS sequence"/>
</dbReference>
<dbReference type="RefSeq" id="WP_160625886.1">
    <property type="nucleotide sequence ID" value="NZ_WUUQ01000008.1"/>
</dbReference>
<keyword evidence="23" id="KW-1185">Reference proteome</keyword>
<dbReference type="EMBL" id="WUUQ01000008">
    <property type="protein sequence ID" value="MXQ74501.1"/>
    <property type="molecule type" value="Genomic_DNA"/>
</dbReference>
<keyword evidence="12 17" id="KW-0456">Lyase</keyword>
<evidence type="ECO:0000256" key="2">
    <source>
        <dbReference type="ARBA" id="ARBA00000909"/>
    </source>
</evidence>
<keyword evidence="6 17" id="KW-0547">Nucleotide-binding</keyword>
<dbReference type="GO" id="GO:0110051">
    <property type="term" value="P:metabolite repair"/>
    <property type="evidence" value="ECO:0007669"/>
    <property type="project" value="TreeGrafter"/>
</dbReference>
<proteinExistence type="inferred from homology"/>
<feature type="binding site" evidence="18">
    <location>
        <position position="137"/>
    </location>
    <ligand>
        <name>(6S)-NADPHX</name>
        <dbReference type="ChEBI" id="CHEBI:64076"/>
    </ligand>
</feature>
<dbReference type="InterPro" id="IPR036652">
    <property type="entry name" value="YjeF_N_dom_sf"/>
</dbReference>
<evidence type="ECO:0000256" key="17">
    <source>
        <dbReference type="HAMAP-Rule" id="MF_01965"/>
    </source>
</evidence>
<dbReference type="PROSITE" id="PS51385">
    <property type="entry name" value="YJEF_N"/>
    <property type="match status" value="1"/>
</dbReference>
<dbReference type="EC" id="4.2.1.136" evidence="19"/>
<comment type="subunit">
    <text evidence="17">Homotetramer.</text>
</comment>
<protein>
    <recommendedName>
        <fullName evidence="19">Bifunctional NAD(P)H-hydrate repair enzyme</fullName>
    </recommendedName>
    <alternativeName>
        <fullName evidence="19">Nicotinamide nucleotide repair protein</fullName>
    </alternativeName>
    <domain>
        <recommendedName>
            <fullName evidence="19">ADP-dependent (S)-NAD(P)H-hydrate dehydratase</fullName>
            <ecNumber evidence="19">4.2.1.136</ecNumber>
        </recommendedName>
        <alternativeName>
            <fullName evidence="19">ADP-dependent NAD(P)HX dehydratase</fullName>
        </alternativeName>
    </domain>
    <domain>
        <recommendedName>
            <fullName evidence="19">NAD(P)H-hydrate epimerase</fullName>
            <ecNumber evidence="19">5.1.99.6</ecNumber>
        </recommendedName>
    </domain>
</protein>
<dbReference type="GO" id="GO:0046872">
    <property type="term" value="F:metal ion binding"/>
    <property type="evidence" value="ECO:0007669"/>
    <property type="project" value="UniProtKB-UniRule"/>
</dbReference>
<evidence type="ECO:0000259" key="20">
    <source>
        <dbReference type="PROSITE" id="PS51383"/>
    </source>
</evidence>
<comment type="similarity">
    <text evidence="4 19">In the C-terminal section; belongs to the NnrD/CARKD family.</text>
</comment>
<comment type="similarity">
    <text evidence="18">Belongs to the NnrE/AIBP family.</text>
</comment>
<dbReference type="PIRSF" id="PIRSF017184">
    <property type="entry name" value="Nnr"/>
    <property type="match status" value="1"/>
</dbReference>
<dbReference type="GO" id="GO:0046496">
    <property type="term" value="P:nicotinamide nucleotide metabolic process"/>
    <property type="evidence" value="ECO:0007669"/>
    <property type="project" value="UniProtKB-UniRule"/>
</dbReference>
<evidence type="ECO:0000256" key="6">
    <source>
        <dbReference type="ARBA" id="ARBA00022741"/>
    </source>
</evidence>
<comment type="catalytic activity">
    <reaction evidence="15 17 19">
        <text>(6S)-NADHX + ADP = AMP + phosphate + NADH + H(+)</text>
        <dbReference type="Rhea" id="RHEA:32223"/>
        <dbReference type="ChEBI" id="CHEBI:15378"/>
        <dbReference type="ChEBI" id="CHEBI:43474"/>
        <dbReference type="ChEBI" id="CHEBI:57945"/>
        <dbReference type="ChEBI" id="CHEBI:64074"/>
        <dbReference type="ChEBI" id="CHEBI:456215"/>
        <dbReference type="ChEBI" id="CHEBI:456216"/>
        <dbReference type="EC" id="4.2.1.136"/>
    </reaction>
</comment>
<dbReference type="Gene3D" id="3.40.50.10260">
    <property type="entry name" value="YjeF N-terminal domain"/>
    <property type="match status" value="1"/>
</dbReference>
<evidence type="ECO:0000313" key="23">
    <source>
        <dbReference type="Proteomes" id="UP000434036"/>
    </source>
</evidence>
<dbReference type="PROSITE" id="PS51383">
    <property type="entry name" value="YJEF_C_3"/>
    <property type="match status" value="1"/>
</dbReference>
<comment type="function">
    <text evidence="17">Catalyzes the dehydration of the S-form of NAD(P)HX at the expense of ADP, which is converted to AMP. Together with NAD(P)HX epimerase, which catalyzes the epimerization of the S- and R-forms, the enzyme allows the repair of both epimers of NAD(P)HX, a damaged form of NAD(P)H that is a result of enzymatic or heat-dependent hydration.</text>
</comment>
<comment type="similarity">
    <text evidence="3 19">In the N-terminal section; belongs to the NnrE/AIBP family.</text>
</comment>
<feature type="domain" description="YjeF C-terminal" evidence="20">
    <location>
        <begin position="222"/>
        <end position="502"/>
    </location>
</feature>
<keyword evidence="13" id="KW-0511">Multifunctional enzyme</keyword>
<comment type="function">
    <text evidence="14 19">Bifunctional enzyme that catalyzes the epimerization of the S- and R-forms of NAD(P)HX and the dehydration of the S-form of NAD(P)HX at the expense of ADP, which is converted to AMP. This allows the repair of both epimers of NAD(P)HX, a damaged form of NAD(P)H that is a result of enzymatic or heat-dependent hydration.</text>
</comment>
<feature type="binding site" evidence="17">
    <location>
        <position position="257"/>
    </location>
    <ligand>
        <name>(6S)-NADPHX</name>
        <dbReference type="ChEBI" id="CHEBI:64076"/>
    </ligand>
</feature>
<evidence type="ECO:0000256" key="3">
    <source>
        <dbReference type="ARBA" id="ARBA00006001"/>
    </source>
</evidence>
<dbReference type="CDD" id="cd01171">
    <property type="entry name" value="YXKO-related"/>
    <property type="match status" value="1"/>
</dbReference>
<dbReference type="Pfam" id="PF03853">
    <property type="entry name" value="YjeF_N"/>
    <property type="match status" value="1"/>
</dbReference>
<dbReference type="HAMAP" id="MF_01966">
    <property type="entry name" value="NADHX_epimerase"/>
    <property type="match status" value="1"/>
</dbReference>
<dbReference type="GO" id="GO:0052855">
    <property type="term" value="F:ADP-dependent NAD(P)H-hydrate dehydratase activity"/>
    <property type="evidence" value="ECO:0007669"/>
    <property type="project" value="UniProtKB-UniRule"/>
</dbReference>
<evidence type="ECO:0000256" key="18">
    <source>
        <dbReference type="HAMAP-Rule" id="MF_01966"/>
    </source>
</evidence>
<evidence type="ECO:0000256" key="8">
    <source>
        <dbReference type="ARBA" id="ARBA00022857"/>
    </source>
</evidence>
<gene>
    <name evidence="17" type="primary">nnrD</name>
    <name evidence="18" type="synonym">nnrE</name>
    <name evidence="22" type="ORF">GSF08_11250</name>
</gene>
<dbReference type="SUPFAM" id="SSF64153">
    <property type="entry name" value="YjeF N-terminal domain-like"/>
    <property type="match status" value="1"/>
</dbReference>
<keyword evidence="7 17" id="KW-0067">ATP-binding</keyword>
<evidence type="ECO:0000256" key="14">
    <source>
        <dbReference type="ARBA" id="ARBA00025153"/>
    </source>
</evidence>
<evidence type="ECO:0000259" key="21">
    <source>
        <dbReference type="PROSITE" id="PS51385"/>
    </source>
</evidence>
<feature type="binding site" evidence="18">
    <location>
        <position position="56"/>
    </location>
    <ligand>
        <name>K(+)</name>
        <dbReference type="ChEBI" id="CHEBI:29103"/>
    </ligand>
</feature>
<organism evidence="22 23">
    <name type="scientific">Copranaerobaculum intestinale</name>
    <dbReference type="NCBI Taxonomy" id="2692629"/>
    <lineage>
        <taxon>Bacteria</taxon>
        <taxon>Bacillati</taxon>
        <taxon>Bacillota</taxon>
        <taxon>Erysipelotrichia</taxon>
        <taxon>Erysipelotrichales</taxon>
        <taxon>Erysipelotrichaceae</taxon>
        <taxon>Copranaerobaculum</taxon>
    </lineage>
</organism>
<evidence type="ECO:0000313" key="22">
    <source>
        <dbReference type="EMBL" id="MXQ74501.1"/>
    </source>
</evidence>
<dbReference type="InterPro" id="IPR004443">
    <property type="entry name" value="YjeF_N_dom"/>
</dbReference>
<name>A0A6N8U9C9_9FIRM</name>
<dbReference type="EC" id="5.1.99.6" evidence="19"/>
<evidence type="ECO:0000256" key="4">
    <source>
        <dbReference type="ARBA" id="ARBA00009524"/>
    </source>
</evidence>
<dbReference type="GO" id="GO:0005524">
    <property type="term" value="F:ATP binding"/>
    <property type="evidence" value="ECO:0007669"/>
    <property type="project" value="UniProtKB-UniRule"/>
</dbReference>
<feature type="binding site" evidence="17">
    <location>
        <position position="442"/>
    </location>
    <ligand>
        <name>AMP</name>
        <dbReference type="ChEBI" id="CHEBI:456215"/>
    </ligand>
</feature>
<evidence type="ECO:0000256" key="9">
    <source>
        <dbReference type="ARBA" id="ARBA00022958"/>
    </source>
</evidence>
<keyword evidence="10 17" id="KW-0520">NAD</keyword>
<feature type="binding site" evidence="18">
    <location>
        <begin position="55"/>
        <end position="59"/>
    </location>
    <ligand>
        <name>(6S)-NADPHX</name>
        <dbReference type="ChEBI" id="CHEBI:64076"/>
    </ligand>
</feature>
<dbReference type="NCBIfam" id="TIGR00196">
    <property type="entry name" value="yjeF_cterm"/>
    <property type="match status" value="1"/>
</dbReference>
<comment type="cofactor">
    <cofactor evidence="18 19">
        <name>K(+)</name>
        <dbReference type="ChEBI" id="CHEBI:29103"/>
    </cofactor>
    <text evidence="18 19">Binds 1 potassium ion per subunit.</text>
</comment>
<evidence type="ECO:0000256" key="15">
    <source>
        <dbReference type="ARBA" id="ARBA00048238"/>
    </source>
</evidence>
<dbReference type="PANTHER" id="PTHR12592">
    <property type="entry name" value="ATP-DEPENDENT (S)-NAD(P)H-HYDRATE DEHYDRATASE FAMILY MEMBER"/>
    <property type="match status" value="1"/>
</dbReference>
<evidence type="ECO:0000256" key="5">
    <source>
        <dbReference type="ARBA" id="ARBA00022723"/>
    </source>
</evidence>
<feature type="binding site" evidence="18">
    <location>
        <begin position="126"/>
        <end position="132"/>
    </location>
    <ligand>
        <name>(6S)-NADPHX</name>
        <dbReference type="ChEBI" id="CHEBI:64076"/>
    </ligand>
</feature>
<dbReference type="AlphaFoldDB" id="A0A6N8U9C9"/>
<keyword evidence="8 17" id="KW-0521">NADP</keyword>
<dbReference type="InterPro" id="IPR029056">
    <property type="entry name" value="Ribokinase-like"/>
</dbReference>
<comment type="function">
    <text evidence="18">Catalyzes the epimerization of the S- and R-forms of NAD(P)HX, a damaged form of NAD(P)H that is a result of enzymatic or heat-dependent hydration. This is a prerequisite for the S-specific NAD(P)H-hydrate dehydratase to allow the repair of both epimers of NAD(P)HX.</text>
</comment>
<evidence type="ECO:0000256" key="13">
    <source>
        <dbReference type="ARBA" id="ARBA00023268"/>
    </source>
</evidence>
<comment type="caution">
    <text evidence="22">The sequence shown here is derived from an EMBL/GenBank/DDBJ whole genome shotgun (WGS) entry which is preliminary data.</text>
</comment>
<comment type="catalytic activity">
    <reaction evidence="2 18 19">
        <text>(6R)-NADPHX = (6S)-NADPHX</text>
        <dbReference type="Rhea" id="RHEA:32227"/>
        <dbReference type="ChEBI" id="CHEBI:64076"/>
        <dbReference type="ChEBI" id="CHEBI:64077"/>
        <dbReference type="EC" id="5.1.99.6"/>
    </reaction>
</comment>
<evidence type="ECO:0000256" key="19">
    <source>
        <dbReference type="PIRNR" id="PIRNR017184"/>
    </source>
</evidence>
<comment type="caution">
    <text evidence="17">Lacks conserved residue(s) required for the propagation of feature annotation.</text>
</comment>
<dbReference type="HAMAP" id="MF_01965">
    <property type="entry name" value="NADHX_dehydratase"/>
    <property type="match status" value="1"/>
</dbReference>
<sequence>MICLLAAQLHQLDQRSMMHGISTIELMGNAAKGIYEVMRDKHLMKRVMIICGAGNNGGDGLALAALYHESFEQVRVLYVAKQAPISEAARYYYKLCENQNLLIHGGADVVRHLQQDYDVIIDGLFGIGLSRDVDEPYASVIEAVNRSPQTILAIDLPSGINSDDGKVKGSAVKADLTVTFVASKPGHWLYPGYLYSKEVLVKEIGIPRSWIEAVCPALHVIDEADLKKLLPIRHSHSHKGSYGKLLGIGGSQEMTGAILMAGEAAIRSGCGMCTLAVPEHMQPSVPLYLPEFMSIGLPQEGMTISKAAAQYLQPRLAAYDVIFCGCGGGRSDSYTDLVRIVLDSKMACVIDGDGIYALQYLREELLMRDQIVVTPHVKEMTYLIDQSIDEIIEDPLHAADCFCERYPNAVLVLKSERPLIAYKQERYLCAWGNHALAKGGSGDVLCGLIASFIGQGLDPFHAAILGCGIHAYTAHLIIQDCNARSVLPHEISAYLKYSFTSLETG</sequence>
<dbReference type="PANTHER" id="PTHR12592:SF0">
    <property type="entry name" value="ATP-DEPENDENT (S)-NAD(P)H-HYDRATE DEHYDRATASE"/>
    <property type="match status" value="1"/>
</dbReference>
<evidence type="ECO:0000256" key="12">
    <source>
        <dbReference type="ARBA" id="ARBA00023239"/>
    </source>
</evidence>
<reference evidence="22 23" key="1">
    <citation type="submission" date="2019-12" db="EMBL/GenBank/DDBJ databases">
        <authorList>
            <person name="Yang R."/>
        </authorList>
    </citation>
    <scope>NUCLEOTIDE SEQUENCE [LARGE SCALE GENOMIC DNA]</scope>
    <source>
        <strain evidence="22 23">DONG20-135</strain>
    </source>
</reference>
<dbReference type="InterPro" id="IPR030677">
    <property type="entry name" value="Nnr"/>
</dbReference>
<evidence type="ECO:0000256" key="7">
    <source>
        <dbReference type="ARBA" id="ARBA00022840"/>
    </source>
</evidence>
<evidence type="ECO:0000256" key="10">
    <source>
        <dbReference type="ARBA" id="ARBA00023027"/>
    </source>
</evidence>
<feature type="binding site" evidence="18">
    <location>
        <position position="158"/>
    </location>
    <ligand>
        <name>K(+)</name>
        <dbReference type="ChEBI" id="CHEBI:29103"/>
    </ligand>
</feature>
<feature type="binding site" evidence="17">
    <location>
        <position position="327"/>
    </location>
    <ligand>
        <name>(6S)-NADPHX</name>
        <dbReference type="ChEBI" id="CHEBI:64076"/>
    </ligand>
</feature>
<dbReference type="Pfam" id="PF01256">
    <property type="entry name" value="Carb_kinase"/>
    <property type="match status" value="1"/>
</dbReference>
<accession>A0A6N8U9C9</accession>
<dbReference type="GO" id="GO:0052856">
    <property type="term" value="F:NAD(P)HX epimerase activity"/>
    <property type="evidence" value="ECO:0007669"/>
    <property type="project" value="UniProtKB-UniRule"/>
</dbReference>
<dbReference type="InterPro" id="IPR000631">
    <property type="entry name" value="CARKD"/>
</dbReference>
<comment type="catalytic activity">
    <reaction evidence="16 17 19">
        <text>(6S)-NADPHX + ADP = AMP + phosphate + NADPH + H(+)</text>
        <dbReference type="Rhea" id="RHEA:32235"/>
        <dbReference type="ChEBI" id="CHEBI:15378"/>
        <dbReference type="ChEBI" id="CHEBI:43474"/>
        <dbReference type="ChEBI" id="CHEBI:57783"/>
        <dbReference type="ChEBI" id="CHEBI:64076"/>
        <dbReference type="ChEBI" id="CHEBI:456215"/>
        <dbReference type="ChEBI" id="CHEBI:456216"/>
        <dbReference type="EC" id="4.2.1.136"/>
    </reaction>
</comment>
<evidence type="ECO:0000256" key="16">
    <source>
        <dbReference type="ARBA" id="ARBA00049209"/>
    </source>
</evidence>
<feature type="binding site" evidence="18">
    <location>
        <position position="155"/>
    </location>
    <ligand>
        <name>(6S)-NADPHX</name>
        <dbReference type="ChEBI" id="CHEBI:64076"/>
    </ligand>
</feature>
<keyword evidence="5 18" id="KW-0479">Metal-binding</keyword>
<feature type="binding site" evidence="17">
    <location>
        <position position="443"/>
    </location>
    <ligand>
        <name>(6S)-NADPHX</name>
        <dbReference type="ChEBI" id="CHEBI:64076"/>
    </ligand>
</feature>
<feature type="binding site" evidence="18">
    <location>
        <position position="122"/>
    </location>
    <ligand>
        <name>K(+)</name>
        <dbReference type="ChEBI" id="CHEBI:29103"/>
    </ligand>
</feature>
<feature type="domain" description="YjeF N-terminal" evidence="21">
    <location>
        <begin position="9"/>
        <end position="212"/>
    </location>
</feature>
<evidence type="ECO:0000256" key="1">
    <source>
        <dbReference type="ARBA" id="ARBA00000013"/>
    </source>
</evidence>
<dbReference type="SUPFAM" id="SSF53613">
    <property type="entry name" value="Ribokinase-like"/>
    <property type="match status" value="1"/>
</dbReference>
<keyword evidence="9 18" id="KW-0630">Potassium</keyword>
<dbReference type="NCBIfam" id="TIGR00197">
    <property type="entry name" value="yjeF_nterm"/>
    <property type="match status" value="1"/>
</dbReference>
<feature type="binding site" evidence="17">
    <location>
        <position position="376"/>
    </location>
    <ligand>
        <name>(6S)-NADPHX</name>
        <dbReference type="ChEBI" id="CHEBI:64076"/>
    </ligand>
</feature>
<comment type="catalytic activity">
    <reaction evidence="1 18 19">
        <text>(6R)-NADHX = (6S)-NADHX</text>
        <dbReference type="Rhea" id="RHEA:32215"/>
        <dbReference type="ChEBI" id="CHEBI:64074"/>
        <dbReference type="ChEBI" id="CHEBI:64075"/>
        <dbReference type="EC" id="5.1.99.6"/>
    </reaction>
</comment>
<reference evidence="22 23" key="2">
    <citation type="submission" date="2020-01" db="EMBL/GenBank/DDBJ databases">
        <title>Clostridiaceae sp. nov. isolated from the gut of human by culturomics.</title>
        <authorList>
            <person name="Chang Y."/>
        </authorList>
    </citation>
    <scope>NUCLEOTIDE SEQUENCE [LARGE SCALE GENOMIC DNA]</scope>
    <source>
        <strain evidence="22 23">DONG20-135</strain>
    </source>
</reference>
<comment type="cofactor">
    <cofactor evidence="17">
        <name>Mg(2+)</name>
        <dbReference type="ChEBI" id="CHEBI:18420"/>
    </cofactor>
</comment>